<dbReference type="InterPro" id="IPR000551">
    <property type="entry name" value="MerR-type_HTH_dom"/>
</dbReference>
<sequence>MKIGALAEATGTPVETIRFYEREGLLPPPLRADNNYRMYLPAHLERLAFIRQCRNLDMTLDEIRALIALRESPAQDCGEVNALLDEHIGHVAQRIRELRALEKELKSLRARCATPHSLSECGILTGIDRAAAAPLAPTRRRHVHGAH</sequence>
<keyword evidence="3" id="KW-0804">Transcription</keyword>
<dbReference type="PANTHER" id="PTHR30204">
    <property type="entry name" value="REDOX-CYCLING DRUG-SENSING TRANSCRIPTIONAL ACTIVATOR SOXR"/>
    <property type="match status" value="1"/>
</dbReference>
<dbReference type="InterPro" id="IPR009061">
    <property type="entry name" value="DNA-bd_dom_put_sf"/>
</dbReference>
<comment type="caution">
    <text evidence="5">The sequence shown here is derived from an EMBL/GenBank/DDBJ whole genome shotgun (WGS) entry which is preliminary data.</text>
</comment>
<dbReference type="EMBL" id="PSNX01000004">
    <property type="protein sequence ID" value="PPE67137.1"/>
    <property type="molecule type" value="Genomic_DNA"/>
</dbReference>
<dbReference type="OrthoDB" id="9808480at2"/>
<dbReference type="PRINTS" id="PR00040">
    <property type="entry name" value="HTHMERR"/>
</dbReference>
<dbReference type="SUPFAM" id="SSF46955">
    <property type="entry name" value="Putative DNA-binding domain"/>
    <property type="match status" value="1"/>
</dbReference>
<keyword evidence="2" id="KW-0238">DNA-binding</keyword>
<dbReference type="NCBIfam" id="TIGR02047">
    <property type="entry name" value="CadR-PbrR"/>
    <property type="match status" value="1"/>
</dbReference>
<dbReference type="Proteomes" id="UP000238605">
    <property type="component" value="Unassembled WGS sequence"/>
</dbReference>
<dbReference type="GO" id="GO:0046872">
    <property type="term" value="F:metal ion binding"/>
    <property type="evidence" value="ECO:0007669"/>
    <property type="project" value="InterPro"/>
</dbReference>
<reference evidence="5 6" key="1">
    <citation type="submission" date="2018-02" db="EMBL/GenBank/DDBJ databases">
        <title>Reclassifiation of [Polyangium] brachysporum DSM 7029 as Guopingzhaonella breviflexa gen. nov., sp. nov., a member of the family Comamonadaceae.</title>
        <authorList>
            <person name="Tang B."/>
        </authorList>
    </citation>
    <scope>NUCLEOTIDE SEQUENCE [LARGE SCALE GENOMIC DNA]</scope>
    <source>
        <strain evidence="5 6">BCRC 80649</strain>
    </source>
</reference>
<dbReference type="Pfam" id="PF00376">
    <property type="entry name" value="MerR"/>
    <property type="match status" value="1"/>
</dbReference>
<dbReference type="InterPro" id="IPR011791">
    <property type="entry name" value="CadR-PbrR"/>
</dbReference>
<name>A0A2S5SX43_9BURK</name>
<dbReference type="SMART" id="SM00422">
    <property type="entry name" value="HTH_MERR"/>
    <property type="match status" value="1"/>
</dbReference>
<feature type="domain" description="HTH merR-type" evidence="4">
    <location>
        <begin position="1"/>
        <end position="69"/>
    </location>
</feature>
<keyword evidence="1" id="KW-0805">Transcription regulation</keyword>
<gene>
    <name evidence="5" type="primary">cadR</name>
    <name evidence="5" type="ORF">C1704_06800</name>
</gene>
<protein>
    <submittedName>
        <fullName evidence="5">Cd(II)/Pb(II)-responsive transcriptional regulator</fullName>
    </submittedName>
</protein>
<dbReference type="GO" id="GO:0045893">
    <property type="term" value="P:positive regulation of DNA-templated transcription"/>
    <property type="evidence" value="ECO:0007669"/>
    <property type="project" value="InterPro"/>
</dbReference>
<dbReference type="PROSITE" id="PS50937">
    <property type="entry name" value="HTH_MERR_2"/>
    <property type="match status" value="1"/>
</dbReference>
<dbReference type="AlphaFoldDB" id="A0A2S5SX43"/>
<dbReference type="GO" id="GO:0003677">
    <property type="term" value="F:DNA binding"/>
    <property type="evidence" value="ECO:0007669"/>
    <property type="project" value="UniProtKB-KW"/>
</dbReference>
<evidence type="ECO:0000256" key="1">
    <source>
        <dbReference type="ARBA" id="ARBA00023015"/>
    </source>
</evidence>
<evidence type="ECO:0000259" key="4">
    <source>
        <dbReference type="PROSITE" id="PS50937"/>
    </source>
</evidence>
<evidence type="ECO:0000313" key="5">
    <source>
        <dbReference type="EMBL" id="PPE67137.1"/>
    </source>
</evidence>
<dbReference type="InterPro" id="IPR047057">
    <property type="entry name" value="MerR_fam"/>
</dbReference>
<organism evidence="5 6">
    <name type="scientific">Caldimonas caldifontis</name>
    <dbReference type="NCBI Taxonomy" id="1452508"/>
    <lineage>
        <taxon>Bacteria</taxon>
        <taxon>Pseudomonadati</taxon>
        <taxon>Pseudomonadota</taxon>
        <taxon>Betaproteobacteria</taxon>
        <taxon>Burkholderiales</taxon>
        <taxon>Sphaerotilaceae</taxon>
        <taxon>Caldimonas</taxon>
    </lineage>
</organism>
<dbReference type="Pfam" id="PF09278">
    <property type="entry name" value="MerR-DNA-bind"/>
    <property type="match status" value="1"/>
</dbReference>
<dbReference type="RefSeq" id="WP_104301956.1">
    <property type="nucleotide sequence ID" value="NZ_PSNX01000004.1"/>
</dbReference>
<dbReference type="InterPro" id="IPR015358">
    <property type="entry name" value="Tscrpt_reg_MerR_DNA-bd"/>
</dbReference>
<evidence type="ECO:0000256" key="3">
    <source>
        <dbReference type="ARBA" id="ARBA00023163"/>
    </source>
</evidence>
<accession>A0A2S5SX43</accession>
<dbReference type="Gene3D" id="1.10.1660.10">
    <property type="match status" value="1"/>
</dbReference>
<dbReference type="PANTHER" id="PTHR30204:SF92">
    <property type="entry name" value="HTH-TYPE TRANSCRIPTIONAL REGULATOR ZNTR"/>
    <property type="match status" value="1"/>
</dbReference>
<proteinExistence type="predicted"/>
<evidence type="ECO:0000256" key="2">
    <source>
        <dbReference type="ARBA" id="ARBA00023125"/>
    </source>
</evidence>
<evidence type="ECO:0000313" key="6">
    <source>
        <dbReference type="Proteomes" id="UP000238605"/>
    </source>
</evidence>
<dbReference type="CDD" id="cd04784">
    <property type="entry name" value="HTH_CadR-PbrR"/>
    <property type="match status" value="1"/>
</dbReference>
<dbReference type="GO" id="GO:0003700">
    <property type="term" value="F:DNA-binding transcription factor activity"/>
    <property type="evidence" value="ECO:0007669"/>
    <property type="project" value="InterPro"/>
</dbReference>
<keyword evidence="6" id="KW-1185">Reference proteome</keyword>